<feature type="transmembrane region" description="Helical" evidence="14">
    <location>
        <begin position="248"/>
        <end position="268"/>
    </location>
</feature>
<feature type="transmembrane region" description="Helical" evidence="14">
    <location>
        <begin position="218"/>
        <end position="241"/>
    </location>
</feature>
<feature type="transmembrane region" description="Helical" evidence="14">
    <location>
        <begin position="56"/>
        <end position="74"/>
    </location>
</feature>
<feature type="transmembrane region" description="Helical" evidence="14">
    <location>
        <begin position="322"/>
        <end position="342"/>
    </location>
</feature>
<comment type="caution">
    <text evidence="14">Lacks conserved residue(s) required for the propagation of feature annotation.</text>
</comment>
<keyword evidence="11 14" id="KW-0472">Membrane</keyword>
<evidence type="ECO:0000256" key="1">
    <source>
        <dbReference type="ARBA" id="ARBA00004477"/>
    </source>
</evidence>
<keyword evidence="9" id="KW-0256">Endoplasmic reticulum</keyword>
<evidence type="ECO:0000256" key="13">
    <source>
        <dbReference type="ARBA" id="ARBA00048064"/>
    </source>
</evidence>
<gene>
    <name evidence="15" type="ORF">PLBR_LOCUS7575</name>
</gene>
<keyword evidence="15" id="KW-0496">Mitochondrion</keyword>
<keyword evidence="8 14" id="KW-0812">Transmembrane</keyword>
<comment type="pathway">
    <text evidence="2">Protein modification; protein glycosylation.</text>
</comment>
<dbReference type="GO" id="GO:0005789">
    <property type="term" value="C:endoplasmic reticulum membrane"/>
    <property type="evidence" value="ECO:0007669"/>
    <property type="project" value="UniProtKB-SubCell"/>
</dbReference>
<protein>
    <recommendedName>
        <fullName evidence="5 14">Dol-P-Glc:Glc(2)Man(9)GlcNAc(2)-PP-Dol alpha-1,2-glucosyltransferase</fullName>
        <ecNumber evidence="4 14">2.4.1.256</ecNumber>
    </recommendedName>
</protein>
<dbReference type="GO" id="GO:0006488">
    <property type="term" value="P:dolichol-linked oligosaccharide biosynthetic process"/>
    <property type="evidence" value="ECO:0007669"/>
    <property type="project" value="UniProtKB-UniRule"/>
</dbReference>
<feature type="transmembrane region" description="Helical" evidence="14">
    <location>
        <begin position="126"/>
        <end position="150"/>
    </location>
</feature>
<feature type="transmembrane region" description="Helical" evidence="14">
    <location>
        <begin position="274"/>
        <end position="293"/>
    </location>
</feature>
<geneLocation type="mitochondrion" evidence="15"/>
<comment type="subcellular location">
    <subcellularLocation>
        <location evidence="1">Endoplasmic reticulum membrane</location>
        <topology evidence="1">Multi-pass membrane protein</topology>
    </subcellularLocation>
</comment>
<evidence type="ECO:0000313" key="15">
    <source>
        <dbReference type="EMBL" id="SPR00360.1"/>
    </source>
</evidence>
<evidence type="ECO:0000256" key="9">
    <source>
        <dbReference type="ARBA" id="ARBA00022824"/>
    </source>
</evidence>
<keyword evidence="6 14" id="KW-0328">Glycosyltransferase</keyword>
<evidence type="ECO:0000256" key="8">
    <source>
        <dbReference type="ARBA" id="ARBA00022692"/>
    </source>
</evidence>
<accession>A0A3P3YKR5</accession>
<evidence type="ECO:0000313" key="16">
    <source>
        <dbReference type="Proteomes" id="UP000290189"/>
    </source>
</evidence>
<comment type="catalytic activity">
    <reaction evidence="13">
        <text>an alpha-D-Glc-(1-&gt;3)-alpha-D-Glc-(1-&gt;3)-alpha-D-Man-(1-&gt;2)-alpha-D-Man-(1-&gt;2)-alpha-D-Man-(1-&gt;3)-[alpha-D-Man-(1-&gt;2)-alpha-D-Man-(1-&gt;3)-[alpha-D-Man-(1-&gt;2)-alpha-D-Man-(1-&gt;6)]-alpha-D-Man-(1-&gt;6)]-beta-D-Man-(1-&gt;4)-beta-D-GlcNAc-(1-&gt;4)-alpha-D-GlcNAc-diphospho-di-trans,poly-cis-dolichol + a di-trans,poly-cis-dolichyl beta-D-glucosyl phosphate = a alpha-D-Glc-(1-&gt;2)-alpha-D-Glc-(1-&gt;3)-alpha-D-Glc-(1-&gt;3)-alpha-D-Man-(1-&gt;2)-alpha-D-Man-(1-&gt;2)-alpha-D-Man-(1-&gt;3)-[alpha-D-Man-(1-&gt;2)-alpha-D-Man-(1-&gt;3)-[alpha-D-Man-(1-&gt;2)-alpha-D-Man-(1-&gt;6)]-alpha-D-Man-(1-&gt;6)]-beta-D-Man-(1-&gt;4)-beta-D-GlcNAc-(1-&gt;4)-alpha-D-GlcNAc-diphospho-di-trans,poly-cis-dolichol + a di-trans,poly-cis-dolichyl phosphate + H(+)</text>
        <dbReference type="Rhea" id="RHEA:29543"/>
        <dbReference type="Rhea" id="RHEA-COMP:19498"/>
        <dbReference type="Rhea" id="RHEA-COMP:19502"/>
        <dbReference type="Rhea" id="RHEA-COMP:19512"/>
        <dbReference type="Rhea" id="RHEA-COMP:19522"/>
        <dbReference type="ChEBI" id="CHEBI:15378"/>
        <dbReference type="ChEBI" id="CHEBI:57525"/>
        <dbReference type="ChEBI" id="CHEBI:57683"/>
        <dbReference type="ChEBI" id="CHEBI:132522"/>
        <dbReference type="ChEBI" id="CHEBI:132523"/>
        <dbReference type="EC" id="2.4.1.256"/>
    </reaction>
    <physiologicalReaction direction="left-to-right" evidence="13">
        <dbReference type="Rhea" id="RHEA:29544"/>
    </physiologicalReaction>
</comment>
<evidence type="ECO:0000256" key="10">
    <source>
        <dbReference type="ARBA" id="ARBA00022989"/>
    </source>
</evidence>
<organism evidence="15 16">
    <name type="scientific">Plasmodiophora brassicae</name>
    <name type="common">Clubroot disease agent</name>
    <dbReference type="NCBI Taxonomy" id="37360"/>
    <lineage>
        <taxon>Eukaryota</taxon>
        <taxon>Sar</taxon>
        <taxon>Rhizaria</taxon>
        <taxon>Endomyxa</taxon>
        <taxon>Phytomyxea</taxon>
        <taxon>Plasmodiophorida</taxon>
        <taxon>Plasmodiophoridae</taxon>
        <taxon>Plasmodiophora</taxon>
    </lineage>
</organism>
<dbReference type="EMBL" id="OVEO01000014">
    <property type="protein sequence ID" value="SPR00360.1"/>
    <property type="molecule type" value="Genomic_DNA"/>
</dbReference>
<dbReference type="AlphaFoldDB" id="A0A3P3YKR5"/>
<reference evidence="15 16" key="1">
    <citation type="submission" date="2018-03" db="EMBL/GenBank/DDBJ databases">
        <authorList>
            <person name="Fogelqvist J."/>
        </authorList>
    </citation>
    <scope>NUCLEOTIDE SEQUENCE [LARGE SCALE GENOMIC DNA]</scope>
</reference>
<dbReference type="EC" id="2.4.1.256" evidence="4 14"/>
<evidence type="ECO:0000256" key="11">
    <source>
        <dbReference type="ARBA" id="ARBA00023136"/>
    </source>
</evidence>
<evidence type="ECO:0000256" key="14">
    <source>
        <dbReference type="PIRNR" id="PIRNR028810"/>
    </source>
</evidence>
<name>A0A3P3YKR5_PLABS</name>
<keyword evidence="7" id="KW-0808">Transferase</keyword>
<proteinExistence type="inferred from homology"/>
<evidence type="ECO:0000256" key="12">
    <source>
        <dbReference type="ARBA" id="ARBA00044727"/>
    </source>
</evidence>
<comment type="function">
    <text evidence="12">Dol-P-Glc:Glc(2)Man(9)GlcNAc(2)-PP-Dol alpha-1,2-glucosyltransferase that operates in the biosynthetic pathway of dolichol-linked oligosaccharides, the glycan precursors employed in protein asparagine (N)-glycosylation. The assembly of dolichol-linked oligosaccharides begins on the cytosolic side of the endoplasmic reticulum membrane and finishes in its lumen. The sequential addition of sugars to dolichol pyrophosphate produces dolichol-linked oligosaccharides containing fourteen sugars, including two GlcNAcs, nine mannoses and three glucoses. Once assembled, the oligosaccharide is transferred from the lipid to nascent proteins by oligosaccharyltransferases. In the lumen of the endoplasmic reticulum, adds the third and last glucose residue from dolichyl phosphate glucose (Dol-P-Glc) onto the lipid-linked oligosaccharide intermediate Glc(2)Man(9)GlcNAc(2)-PP-Dol to produce Glc(3)Man(9)GlcNAc(2)-PP-Dol.</text>
</comment>
<dbReference type="GO" id="GO:0106073">
    <property type="term" value="F:dolichyl pyrophosphate Glc2Man9GlcNAc2 alpha-1,2-glucosyltransferase activity"/>
    <property type="evidence" value="ECO:0007669"/>
    <property type="project" value="UniProtKB-UniRule"/>
</dbReference>
<evidence type="ECO:0000256" key="2">
    <source>
        <dbReference type="ARBA" id="ARBA00004922"/>
    </source>
</evidence>
<comment type="similarity">
    <text evidence="3 14">Belongs to the ALG10 glucosyltransferase family.</text>
</comment>
<dbReference type="PANTHER" id="PTHR12989">
    <property type="entry name" value="ALPHA-1,2-GLUCOSYLTRANSFERASE ALG10"/>
    <property type="match status" value="1"/>
</dbReference>
<keyword evidence="10 14" id="KW-1133">Transmembrane helix</keyword>
<feature type="transmembrane region" description="Helical" evidence="14">
    <location>
        <begin position="86"/>
        <end position="106"/>
    </location>
</feature>
<evidence type="ECO:0000256" key="3">
    <source>
        <dbReference type="ARBA" id="ARBA00010600"/>
    </source>
</evidence>
<dbReference type="Proteomes" id="UP000290189">
    <property type="component" value="Unassembled WGS sequence"/>
</dbReference>
<evidence type="ECO:0000256" key="5">
    <source>
        <dbReference type="ARBA" id="ARBA00018512"/>
    </source>
</evidence>
<dbReference type="PIRSF" id="PIRSF028810">
    <property type="entry name" value="Alpha1_2_glucosyltferase_Alg10"/>
    <property type="match status" value="1"/>
</dbReference>
<evidence type="ECO:0000256" key="7">
    <source>
        <dbReference type="ARBA" id="ARBA00022679"/>
    </source>
</evidence>
<feature type="transmembrane region" description="Helical" evidence="14">
    <location>
        <begin position="171"/>
        <end position="190"/>
    </location>
</feature>
<dbReference type="PANTHER" id="PTHR12989:SF10">
    <property type="entry name" value="DOL-P-GLC:GLC(2)MAN(9)GLCNAC(2)-PP-DOL ALPHA-1,2-GLUCOSYLTRANSFERASE-RELATED"/>
    <property type="match status" value="1"/>
</dbReference>
<evidence type="ECO:0000256" key="4">
    <source>
        <dbReference type="ARBA" id="ARBA00011967"/>
    </source>
</evidence>
<dbReference type="Pfam" id="PF04922">
    <property type="entry name" value="DIE2_ALG10"/>
    <property type="match status" value="1"/>
</dbReference>
<dbReference type="InterPro" id="IPR016900">
    <property type="entry name" value="Alg10"/>
</dbReference>
<sequence length="438" mass="49338">MRAAVVAACAAVAAVTYVSIRWVNATVPDPYMDEPFHAGQTVTYLRGRWTEWDPKITTLPGLYVASVIMCRAMPWIDCEQVTSLRMLNVFWVTALFLCLYHLLSLLNTTSSRAVLKALEIMTHPVLAFHSLLFYTDVPSLTMVLLTWIAVRHDRMVAGGIAGLAAVCFRQTNIIWVAWAALQVIVATYHAQASQAAKKWLLPHFILWALRNVQQLFKVLFPIIAVGIVFAAFVVANGSIVVGDRTNHVAVVHLPQLLYFCAFACVFMWRLPRHLPNLPLIAALAPLAILAVHYKTYAHPFILSDNRHYTFYAWKNFFQRYSWFRYAVIPVYLLAVDMIVRIIGTSRPFLWQAFYWICTAACLRKLSSQFARYPGGSLLIARFILWCCAYSCCGHLPGQTDLPLGSCAGQSAILSRPETSHSVVNWSFKIVFVIGSLTR</sequence>
<evidence type="ECO:0000256" key="6">
    <source>
        <dbReference type="ARBA" id="ARBA00022676"/>
    </source>
</evidence>